<evidence type="ECO:0000313" key="1">
    <source>
        <dbReference type="EMBL" id="KKM82499.1"/>
    </source>
</evidence>
<proteinExistence type="predicted"/>
<sequence length="162" mass="18808">MNFDDRMNQHDQFAETVVSLIQAEGFQVHPFDNFIIPQVHQMLIKYRSDPVSKFLRFFPDYLLIANKGGYLFDIKSPSKKYDNIAIELDAIENYLIMKSFNIPVFLIVKDLKCCYVDEIAFKHKFYDATQFKKTGGAGTPFGLVDEIETPFRDLSVFLNTLE</sequence>
<organism evidence="1">
    <name type="scientific">marine sediment metagenome</name>
    <dbReference type="NCBI Taxonomy" id="412755"/>
    <lineage>
        <taxon>unclassified sequences</taxon>
        <taxon>metagenomes</taxon>
        <taxon>ecological metagenomes</taxon>
    </lineage>
</organism>
<accession>A0A0F9KK28</accession>
<comment type="caution">
    <text evidence="1">The sequence shown here is derived from an EMBL/GenBank/DDBJ whole genome shotgun (WGS) entry which is preliminary data.</text>
</comment>
<dbReference type="EMBL" id="LAZR01007854">
    <property type="protein sequence ID" value="KKM82499.1"/>
    <property type="molecule type" value="Genomic_DNA"/>
</dbReference>
<gene>
    <name evidence="1" type="ORF">LCGC14_1318890</name>
</gene>
<protein>
    <submittedName>
        <fullName evidence="1">Uncharacterized protein</fullName>
    </submittedName>
</protein>
<name>A0A0F9KK28_9ZZZZ</name>
<dbReference type="AlphaFoldDB" id="A0A0F9KK28"/>
<reference evidence="1" key="1">
    <citation type="journal article" date="2015" name="Nature">
        <title>Complex archaea that bridge the gap between prokaryotes and eukaryotes.</title>
        <authorList>
            <person name="Spang A."/>
            <person name="Saw J.H."/>
            <person name="Jorgensen S.L."/>
            <person name="Zaremba-Niedzwiedzka K."/>
            <person name="Martijn J."/>
            <person name="Lind A.E."/>
            <person name="van Eijk R."/>
            <person name="Schleper C."/>
            <person name="Guy L."/>
            <person name="Ettema T.J."/>
        </authorList>
    </citation>
    <scope>NUCLEOTIDE SEQUENCE</scope>
</reference>